<dbReference type="PROSITE" id="PS51257">
    <property type="entry name" value="PROKAR_LIPOPROTEIN"/>
    <property type="match status" value="1"/>
</dbReference>
<keyword evidence="1 3" id="KW-0732">Signal</keyword>
<keyword evidence="5" id="KW-1185">Reference proteome</keyword>
<dbReference type="PIRSF" id="PIRSF002825">
    <property type="entry name" value="CfbpA"/>
    <property type="match status" value="1"/>
</dbReference>
<evidence type="ECO:0000256" key="3">
    <source>
        <dbReference type="SAM" id="SignalP"/>
    </source>
</evidence>
<gene>
    <name evidence="4" type="ORF">BAU17_05540</name>
</gene>
<feature type="signal peptide" evidence="3">
    <location>
        <begin position="1"/>
        <end position="20"/>
    </location>
</feature>
<name>A0ABQ6YXM6_9ENTE</name>
<comment type="caution">
    <text evidence="4">The sequence shown here is derived from an EMBL/GenBank/DDBJ whole genome shotgun (WGS) entry which is preliminary data.</text>
</comment>
<feature type="compositionally biased region" description="Basic and acidic residues" evidence="2">
    <location>
        <begin position="30"/>
        <end position="43"/>
    </location>
</feature>
<accession>A0ABQ6YXM6</accession>
<dbReference type="RefSeq" id="WP_161902656.1">
    <property type="nucleotide sequence ID" value="NZ_MAEL01000046.1"/>
</dbReference>
<dbReference type="EMBL" id="MAEL01000046">
    <property type="protein sequence ID" value="KAF1302749.1"/>
    <property type="molecule type" value="Genomic_DNA"/>
</dbReference>
<dbReference type="Pfam" id="PF13343">
    <property type="entry name" value="SBP_bac_6"/>
    <property type="match status" value="1"/>
</dbReference>
<dbReference type="PANTHER" id="PTHR30006:SF2">
    <property type="entry name" value="ABC TRANSPORTER SUBSTRATE-BINDING PROTEIN"/>
    <property type="match status" value="1"/>
</dbReference>
<feature type="region of interest" description="Disordered" evidence="2">
    <location>
        <begin position="23"/>
        <end position="46"/>
    </location>
</feature>
<dbReference type="Gene3D" id="3.40.190.10">
    <property type="entry name" value="Periplasmic binding protein-like II"/>
    <property type="match status" value="2"/>
</dbReference>
<evidence type="ECO:0000313" key="5">
    <source>
        <dbReference type="Proteomes" id="UP000782705"/>
    </source>
</evidence>
<dbReference type="InterPro" id="IPR026045">
    <property type="entry name" value="Ferric-bd"/>
</dbReference>
<feature type="chain" id="PRO_5046537758" evidence="3">
    <location>
        <begin position="21"/>
        <end position="350"/>
    </location>
</feature>
<reference evidence="4 5" key="1">
    <citation type="submission" date="2016-06" db="EMBL/GenBank/DDBJ databases">
        <title>Four novel species of enterococci isolated from chicken manure.</title>
        <authorList>
            <person name="Van Tyne D."/>
        </authorList>
    </citation>
    <scope>NUCLEOTIDE SEQUENCE [LARGE SCALE GENOMIC DNA]</scope>
    <source>
        <strain evidence="4 5">CU12B</strain>
    </source>
</reference>
<dbReference type="CDD" id="cd13547">
    <property type="entry name" value="PBP2_Fbp_like_2"/>
    <property type="match status" value="1"/>
</dbReference>
<dbReference type="Proteomes" id="UP000782705">
    <property type="component" value="Unassembled WGS sequence"/>
</dbReference>
<sequence length="350" mass="37755">MKMKKLGMLAFGLLALSACSTGKTTETSETSDKNKTETKETSKEATSLEGKEITVYSAGPDGLSEKLKVAFEEKTGIKVNLFQGTTGKILAKLEAEKGKPLADVLVLASLSSMDSLKQADQLQAYAEAIGKENLNENWLDADDFYFGYSASALGITYNSKNVEEAPKDWADLADAKWQDAFNIPDPTLSGSALDFLYGYTTTEQGWETVTSLFDNGMQIMGANKSALDAVITGEKNATVSGVDYMAYKAKADGEPIEIVYPESGTVVSPRAVGITKTAKEVAASQAFVDFLLSDDGQSLVANAYLLPGNSHIPVKDRPALADLKQIDVEWQDSEEKQMDVLQKFASISQK</sequence>
<organism evidence="4 5">
    <name type="scientific">Candidatus Enterococcus willemsii</name>
    <dbReference type="NCBI Taxonomy" id="1857215"/>
    <lineage>
        <taxon>Bacteria</taxon>
        <taxon>Bacillati</taxon>
        <taxon>Bacillota</taxon>
        <taxon>Bacilli</taxon>
        <taxon>Lactobacillales</taxon>
        <taxon>Enterococcaceae</taxon>
        <taxon>Enterococcus</taxon>
    </lineage>
</organism>
<protein>
    <submittedName>
        <fullName evidence="4">ABC transporter substrate-binding protein</fullName>
    </submittedName>
</protein>
<dbReference type="SUPFAM" id="SSF53850">
    <property type="entry name" value="Periplasmic binding protein-like II"/>
    <property type="match status" value="1"/>
</dbReference>
<dbReference type="PANTHER" id="PTHR30006">
    <property type="entry name" value="THIAMINE-BINDING PERIPLASMIC PROTEIN-RELATED"/>
    <property type="match status" value="1"/>
</dbReference>
<evidence type="ECO:0000313" key="4">
    <source>
        <dbReference type="EMBL" id="KAF1302749.1"/>
    </source>
</evidence>
<evidence type="ECO:0000256" key="1">
    <source>
        <dbReference type="ARBA" id="ARBA00022729"/>
    </source>
</evidence>
<proteinExistence type="predicted"/>
<evidence type="ECO:0000256" key="2">
    <source>
        <dbReference type="SAM" id="MobiDB-lite"/>
    </source>
</evidence>